<evidence type="ECO:0000259" key="2">
    <source>
        <dbReference type="Pfam" id="PF08800"/>
    </source>
</evidence>
<dbReference type="Pfam" id="PF08800">
    <property type="entry name" value="BT4734-like_N"/>
    <property type="match status" value="1"/>
</dbReference>
<dbReference type="InterPro" id="IPR014907">
    <property type="entry name" value="BT4734-like_N"/>
</dbReference>
<dbReference type="Proteomes" id="UP000283850">
    <property type="component" value="Unassembled WGS sequence"/>
</dbReference>
<evidence type="ECO:0000256" key="1">
    <source>
        <dbReference type="SAM" id="MobiDB-lite"/>
    </source>
</evidence>
<feature type="domain" description="BT4734-like N-terminal" evidence="2">
    <location>
        <begin position="69"/>
        <end position="189"/>
    </location>
</feature>
<sequence length="809" mass="91320">MKDTDQKQIVDSEFPGSVSEFPGVRSKTSRTITIREFVDTVRSDGYCRQVQEYRRLKALPGHEAEAQAVKDRMPCIVPAGICRGGHAVQCLSVHSGLLCIDLDHTGERTQEVLELTRSLPFTCISFISISGEGIKVLVRVRKEDVQKDYARLYAAVGSMVSTHVGHPYDEKCKILTQPCFYSYDPEAYWNAEAVAFEMPECPALPDTPATIPPKVSANGQSKALQIIDPGTSSVACGFISRLLDEFERNNPFRRGNRNDLALKLGRVAGGKGFSLEELEKLVSLFSGRYASGDFTAEDIRQRVLAGYQFVGKLQEENKQPDRGQKGVRVTYNPGYSSNEEDAPEVVLEKNDDLRAEAPYIPDDVFTRLPDLLTRCCRYTSDKRERDMALLGCLNSCSALFPYVRFYYKKSLYSPHFYLASVAPAGAGKGILGFTAALLDPTQEYYDQIRRMNKKAYEQALLGWDAEQQQARREKRLPDINLKPEEPKVQYLKISATTSKSRLIEHLAAAGEVGCCMTTTEINTMISSLGQDCGKYEDILCKAAHHEEVSSSYKIDGDPIVVQHPHLALNIAGTQEQFLVFFRSLEVGLFSRFAFYTRQQNPQWESCAPGDEEVDLRRYFQSLGKELLEMHKVLLESPTLVTFSLSQWQLHTEMFSELLRRALVEGRDSSGSLIRRAGLLGMRLAAVLTVFRKWEDYRYAKEYGCTDEDFHTAMDIIRTLIEHSLLLSTSLPDTTQPPVSMHRFHRLDEILSSLSRKFTYTEFVQTVENTGMSESTGKRLLRKALKLQCLVKEENGYRKKRKTGSGRGYK</sequence>
<dbReference type="Pfam" id="PF13148">
    <property type="entry name" value="DUF3987"/>
    <property type="match status" value="1"/>
</dbReference>
<proteinExistence type="predicted"/>
<evidence type="ECO:0000313" key="4">
    <source>
        <dbReference type="Proteomes" id="UP000283850"/>
    </source>
</evidence>
<evidence type="ECO:0000313" key="3">
    <source>
        <dbReference type="EMBL" id="RGV58233.1"/>
    </source>
</evidence>
<dbReference type="InterPro" id="IPR025048">
    <property type="entry name" value="DUF3987"/>
</dbReference>
<feature type="compositionally biased region" description="Basic and acidic residues" evidence="1">
    <location>
        <begin position="315"/>
        <end position="324"/>
    </location>
</feature>
<comment type="caution">
    <text evidence="3">The sequence shown here is derived from an EMBL/GenBank/DDBJ whole genome shotgun (WGS) entry which is preliminary data.</text>
</comment>
<dbReference type="AlphaFoldDB" id="A0A412YLE0"/>
<protein>
    <submittedName>
        <fullName evidence="3">DUF3987 domain-containing protein</fullName>
    </submittedName>
</protein>
<dbReference type="EMBL" id="QRZF01000001">
    <property type="protein sequence ID" value="RGV58233.1"/>
    <property type="molecule type" value="Genomic_DNA"/>
</dbReference>
<dbReference type="RefSeq" id="WP_022394295.1">
    <property type="nucleotide sequence ID" value="NZ_QRZF01000001.1"/>
</dbReference>
<organism evidence="3 4">
    <name type="scientific">Bacteroides intestinalis</name>
    <dbReference type="NCBI Taxonomy" id="329854"/>
    <lineage>
        <taxon>Bacteria</taxon>
        <taxon>Pseudomonadati</taxon>
        <taxon>Bacteroidota</taxon>
        <taxon>Bacteroidia</taxon>
        <taxon>Bacteroidales</taxon>
        <taxon>Bacteroidaceae</taxon>
        <taxon>Bacteroides</taxon>
    </lineage>
</organism>
<accession>A0A412YLE0</accession>
<feature type="region of interest" description="Disordered" evidence="1">
    <location>
        <begin position="315"/>
        <end position="341"/>
    </location>
</feature>
<name>A0A412YLE0_9BACE</name>
<reference evidence="3 4" key="1">
    <citation type="submission" date="2018-08" db="EMBL/GenBank/DDBJ databases">
        <title>A genome reference for cultivated species of the human gut microbiota.</title>
        <authorList>
            <person name="Zou Y."/>
            <person name="Xue W."/>
            <person name="Luo G."/>
        </authorList>
    </citation>
    <scope>NUCLEOTIDE SEQUENCE [LARGE SCALE GENOMIC DNA]</scope>
    <source>
        <strain evidence="3 4">AF14-32</strain>
    </source>
</reference>
<gene>
    <name evidence="3" type="ORF">DWW10_00955</name>
</gene>